<gene>
    <name evidence="1" type="ORF">C2S53_017014</name>
</gene>
<keyword evidence="2" id="KW-1185">Reference proteome</keyword>
<organism evidence="1 2">
    <name type="scientific">Perilla frutescens var. hirtella</name>
    <name type="common">Perilla citriodora</name>
    <name type="synonym">Perilla setoyensis</name>
    <dbReference type="NCBI Taxonomy" id="608512"/>
    <lineage>
        <taxon>Eukaryota</taxon>
        <taxon>Viridiplantae</taxon>
        <taxon>Streptophyta</taxon>
        <taxon>Embryophyta</taxon>
        <taxon>Tracheophyta</taxon>
        <taxon>Spermatophyta</taxon>
        <taxon>Magnoliopsida</taxon>
        <taxon>eudicotyledons</taxon>
        <taxon>Gunneridae</taxon>
        <taxon>Pentapetalae</taxon>
        <taxon>asterids</taxon>
        <taxon>lamiids</taxon>
        <taxon>Lamiales</taxon>
        <taxon>Lamiaceae</taxon>
        <taxon>Nepetoideae</taxon>
        <taxon>Elsholtzieae</taxon>
        <taxon>Perilla</taxon>
    </lineage>
</organism>
<sequence>MNGYSRIKKQATNRSKSVDFADLSLTRSSSTSTTPNLSKFKSQGATPDLCTAVKITALQNSIPEHEHEHEHEHEQDDGVGEVFGVILGRKCCLSEQEMEITTAVQSSAAVKRSFSVRRSASLSDGYSRIHHRHSAEDGDQNGTEFFTSQSRCVKKKGKFFRVFRRLFGL</sequence>
<dbReference type="EMBL" id="SDAM02000053">
    <property type="protein sequence ID" value="KAH6834120.1"/>
    <property type="molecule type" value="Genomic_DNA"/>
</dbReference>
<evidence type="ECO:0000313" key="2">
    <source>
        <dbReference type="Proteomes" id="UP001190926"/>
    </source>
</evidence>
<dbReference type="PANTHER" id="PTHR38386:SF7">
    <property type="entry name" value="TOPOISOMERASE 1-ASSOCIATED FACTOR 1"/>
    <property type="match status" value="1"/>
</dbReference>
<name>A0AAD4JJD4_PERFH</name>
<comment type="caution">
    <text evidence="1">The sequence shown here is derived from an EMBL/GenBank/DDBJ whole genome shotgun (WGS) entry which is preliminary data.</text>
</comment>
<evidence type="ECO:0000313" key="1">
    <source>
        <dbReference type="EMBL" id="KAH6834120.1"/>
    </source>
</evidence>
<dbReference type="PANTHER" id="PTHR38386">
    <property type="entry name" value="OS05G0426900 PROTEIN"/>
    <property type="match status" value="1"/>
</dbReference>
<dbReference type="Proteomes" id="UP001190926">
    <property type="component" value="Unassembled WGS sequence"/>
</dbReference>
<accession>A0AAD4JJD4</accession>
<protein>
    <submittedName>
        <fullName evidence="1">Uncharacterized protein</fullName>
    </submittedName>
</protein>
<proteinExistence type="predicted"/>
<reference evidence="1 2" key="1">
    <citation type="journal article" date="2021" name="Nat. Commun.">
        <title>Incipient diploidization of the medicinal plant Perilla within 10,000 years.</title>
        <authorList>
            <person name="Zhang Y."/>
            <person name="Shen Q."/>
            <person name="Leng L."/>
            <person name="Zhang D."/>
            <person name="Chen S."/>
            <person name="Shi Y."/>
            <person name="Ning Z."/>
            <person name="Chen S."/>
        </authorList>
    </citation>
    <scope>NUCLEOTIDE SEQUENCE [LARGE SCALE GENOMIC DNA]</scope>
    <source>
        <strain evidence="2">cv. PC099</strain>
    </source>
</reference>
<dbReference type="AlphaFoldDB" id="A0AAD4JJD4"/>